<dbReference type="AlphaFoldDB" id="A0AAV4S0Q8"/>
<proteinExistence type="predicted"/>
<evidence type="ECO:0000313" key="2">
    <source>
        <dbReference type="Proteomes" id="UP001054945"/>
    </source>
</evidence>
<name>A0AAV4S0Q8_CAEEX</name>
<dbReference type="EMBL" id="BPLR01008750">
    <property type="protein sequence ID" value="GIY26939.1"/>
    <property type="molecule type" value="Genomic_DNA"/>
</dbReference>
<comment type="caution">
    <text evidence="1">The sequence shown here is derived from an EMBL/GenBank/DDBJ whole genome shotgun (WGS) entry which is preliminary data.</text>
</comment>
<sequence>MSTFIHVPPDDPRSTRFRTEILTTALRIFRTTLLRCRIWDFSGKGVTLSPKVDDPNDAFGHRAKSELAVRDLHKRNFTIRLFVS</sequence>
<accession>A0AAV4S0Q8</accession>
<evidence type="ECO:0000313" key="1">
    <source>
        <dbReference type="EMBL" id="GIY26939.1"/>
    </source>
</evidence>
<keyword evidence="2" id="KW-1185">Reference proteome</keyword>
<protein>
    <submittedName>
        <fullName evidence="1">Uncharacterized protein</fullName>
    </submittedName>
</protein>
<gene>
    <name evidence="1" type="ORF">CEXT_17121</name>
</gene>
<dbReference type="Proteomes" id="UP001054945">
    <property type="component" value="Unassembled WGS sequence"/>
</dbReference>
<reference evidence="1 2" key="1">
    <citation type="submission" date="2021-06" db="EMBL/GenBank/DDBJ databases">
        <title>Caerostris extrusa draft genome.</title>
        <authorList>
            <person name="Kono N."/>
            <person name="Arakawa K."/>
        </authorList>
    </citation>
    <scope>NUCLEOTIDE SEQUENCE [LARGE SCALE GENOMIC DNA]</scope>
</reference>
<organism evidence="1 2">
    <name type="scientific">Caerostris extrusa</name>
    <name type="common">Bark spider</name>
    <name type="synonym">Caerostris bankana</name>
    <dbReference type="NCBI Taxonomy" id="172846"/>
    <lineage>
        <taxon>Eukaryota</taxon>
        <taxon>Metazoa</taxon>
        <taxon>Ecdysozoa</taxon>
        <taxon>Arthropoda</taxon>
        <taxon>Chelicerata</taxon>
        <taxon>Arachnida</taxon>
        <taxon>Araneae</taxon>
        <taxon>Araneomorphae</taxon>
        <taxon>Entelegynae</taxon>
        <taxon>Araneoidea</taxon>
        <taxon>Araneidae</taxon>
        <taxon>Caerostris</taxon>
    </lineage>
</organism>